<dbReference type="RefSeq" id="WP_307063733.1">
    <property type="nucleotide sequence ID" value="NZ_JAUSUH010000012.1"/>
</dbReference>
<reference evidence="1 2" key="1">
    <citation type="submission" date="2023-07" db="EMBL/GenBank/DDBJ databases">
        <title>Genomic Encyclopedia of Type Strains, Phase IV (KMG-IV): sequencing the most valuable type-strain genomes for metagenomic binning, comparative biology and taxonomic classification.</title>
        <authorList>
            <person name="Goeker M."/>
        </authorList>
    </citation>
    <scope>NUCLEOTIDE SEQUENCE [LARGE SCALE GENOMIC DNA]</scope>
    <source>
        <strain evidence="1 2">DSM 1277</strain>
    </source>
</reference>
<dbReference type="EMBL" id="JAUSUH010000012">
    <property type="protein sequence ID" value="MDQ0349766.1"/>
    <property type="molecule type" value="Genomic_DNA"/>
</dbReference>
<comment type="caution">
    <text evidence="1">The sequence shown here is derived from an EMBL/GenBank/DDBJ whole genome shotgun (WGS) entry which is preliminary data.</text>
</comment>
<proteinExistence type="predicted"/>
<evidence type="ECO:0000313" key="2">
    <source>
        <dbReference type="Proteomes" id="UP001238467"/>
    </source>
</evidence>
<accession>A0ABU0DN83</accession>
<dbReference type="Proteomes" id="UP001238467">
    <property type="component" value="Unassembled WGS sequence"/>
</dbReference>
<dbReference type="Gene3D" id="1.10.3210.10">
    <property type="entry name" value="Hypothetical protein af1432"/>
    <property type="match status" value="1"/>
</dbReference>
<name>A0ABU0DN83_9HYPH</name>
<sequence length="220" mass="23972">MSLTPRVWKQSRYGRALDLVEPRADQVSFAEIADQLALINRYVGASTVAVSVANHTLIAYRAAERAGATERERALVLLHDAHESRIGDKATPVKAMEFAVAREMFGAAAEDTLRQVMAEVERRHDAAIYAAAGIAPPNEAEHAFVKHCDIVALNTERRDFLAPPPMRWGAAIEAVFPLSTRQRLLPPAAAALALHELFISHLPGARAQSARTAPVSRRSA</sequence>
<organism evidence="1 2">
    <name type="scientific">Ancylobacter vacuolatus</name>
    <dbReference type="NCBI Taxonomy" id="223389"/>
    <lineage>
        <taxon>Bacteria</taxon>
        <taxon>Pseudomonadati</taxon>
        <taxon>Pseudomonadota</taxon>
        <taxon>Alphaproteobacteria</taxon>
        <taxon>Hyphomicrobiales</taxon>
        <taxon>Xanthobacteraceae</taxon>
        <taxon>Ancylobacter</taxon>
    </lineage>
</organism>
<evidence type="ECO:0000313" key="1">
    <source>
        <dbReference type="EMBL" id="MDQ0349766.1"/>
    </source>
</evidence>
<dbReference type="SUPFAM" id="SSF109604">
    <property type="entry name" value="HD-domain/PDEase-like"/>
    <property type="match status" value="1"/>
</dbReference>
<protein>
    <submittedName>
        <fullName evidence="1">5'-deoxynucleotidase YfbR-like HD superfamily hydrolase</fullName>
    </submittedName>
</protein>
<gene>
    <name evidence="1" type="ORF">J2S76_004217</name>
</gene>
<keyword evidence="2" id="KW-1185">Reference proteome</keyword>